<feature type="transmembrane region" description="Helical" evidence="2">
    <location>
        <begin position="159"/>
        <end position="178"/>
    </location>
</feature>
<dbReference type="InterPro" id="IPR042106">
    <property type="entry name" value="Nuo/plastoQ_OxRdtase_6_NuoJ"/>
</dbReference>
<dbReference type="Pfam" id="PF00499">
    <property type="entry name" value="Oxidored_q3"/>
    <property type="match status" value="1"/>
</dbReference>
<reference evidence="3 4" key="1">
    <citation type="submission" date="2024-02" db="EMBL/GenBank/DDBJ databases">
        <title>Haloferula sargassicola NBRC 104335.</title>
        <authorList>
            <person name="Ichikawa N."/>
            <person name="Katano-Makiyama Y."/>
            <person name="Hidaka K."/>
        </authorList>
    </citation>
    <scope>NUCLEOTIDE SEQUENCE [LARGE SCALE GENOMIC DNA]</scope>
    <source>
        <strain evidence="3 4">NBRC 104335</strain>
    </source>
</reference>
<dbReference type="InterPro" id="IPR001457">
    <property type="entry name" value="NADH_UbQ/plastoQ_OxRdtase_su6"/>
</dbReference>
<protein>
    <recommendedName>
        <fullName evidence="2">NADH-quinone oxidoreductase subunit J</fullName>
        <ecNumber evidence="2">7.1.1.-</ecNumber>
    </recommendedName>
</protein>
<keyword evidence="4" id="KW-1185">Reference proteome</keyword>
<dbReference type="RefSeq" id="WP_353567667.1">
    <property type="nucleotide sequence ID" value="NZ_BAABRI010000015.1"/>
</dbReference>
<dbReference type="Gene3D" id="1.20.120.1200">
    <property type="entry name" value="NADH-ubiquinone/plastoquinone oxidoreductase chain 6, subunit NuoJ"/>
    <property type="match status" value="1"/>
</dbReference>
<comment type="subcellular location">
    <subcellularLocation>
        <location evidence="2">Cell membrane</location>
        <topology evidence="2">Multi-pass membrane protein</topology>
    </subcellularLocation>
</comment>
<proteinExistence type="inferred from homology"/>
<keyword evidence="2" id="KW-1003">Cell membrane</keyword>
<name>A0ABP9US77_9BACT</name>
<dbReference type="PANTHER" id="PTHR33269">
    <property type="entry name" value="NADH-UBIQUINONE OXIDOREDUCTASE CHAIN 6"/>
    <property type="match status" value="1"/>
</dbReference>
<evidence type="ECO:0000256" key="2">
    <source>
        <dbReference type="RuleBase" id="RU004429"/>
    </source>
</evidence>
<evidence type="ECO:0000313" key="3">
    <source>
        <dbReference type="EMBL" id="GAA5483557.1"/>
    </source>
</evidence>
<dbReference type="EC" id="7.1.1.-" evidence="2"/>
<feature type="transmembrane region" description="Helical" evidence="2">
    <location>
        <begin position="87"/>
        <end position="109"/>
    </location>
</feature>
<organism evidence="3 4">
    <name type="scientific">Haloferula sargassicola</name>
    <dbReference type="NCBI Taxonomy" id="490096"/>
    <lineage>
        <taxon>Bacteria</taxon>
        <taxon>Pseudomonadati</taxon>
        <taxon>Verrucomicrobiota</taxon>
        <taxon>Verrucomicrobiia</taxon>
        <taxon>Verrucomicrobiales</taxon>
        <taxon>Verrucomicrobiaceae</taxon>
        <taxon>Haloferula</taxon>
    </lineage>
</organism>
<keyword evidence="2" id="KW-1133">Transmembrane helix</keyword>
<keyword evidence="2" id="KW-0812">Transmembrane</keyword>
<comment type="similarity">
    <text evidence="1 2">Belongs to the complex I subunit 6 family.</text>
</comment>
<dbReference type="EMBL" id="BAABRI010000015">
    <property type="protein sequence ID" value="GAA5483557.1"/>
    <property type="molecule type" value="Genomic_DNA"/>
</dbReference>
<evidence type="ECO:0000313" key="4">
    <source>
        <dbReference type="Proteomes" id="UP001476282"/>
    </source>
</evidence>
<dbReference type="PANTHER" id="PTHR33269:SF17">
    <property type="entry name" value="NADH-UBIQUINONE OXIDOREDUCTASE CHAIN 6"/>
    <property type="match status" value="1"/>
</dbReference>
<keyword evidence="2" id="KW-0874">Quinone</keyword>
<gene>
    <name evidence="3" type="ORF">Hsar01_02791</name>
</gene>
<feature type="transmembrane region" description="Helical" evidence="2">
    <location>
        <begin position="30"/>
        <end position="51"/>
    </location>
</feature>
<keyword evidence="2" id="KW-0520">NAD</keyword>
<dbReference type="Proteomes" id="UP001476282">
    <property type="component" value="Unassembled WGS sequence"/>
</dbReference>
<comment type="caution">
    <text evidence="3">The sequence shown here is derived from an EMBL/GenBank/DDBJ whole genome shotgun (WGS) entry which is preliminary data.</text>
</comment>
<keyword evidence="2" id="KW-0472">Membrane</keyword>
<accession>A0ABP9US77</accession>
<sequence length="184" mass="19343">MPLVFFWTFALLMLLGGLAVIVLPNPVASALAMVASFVGLAGLFIGLNAFFVGIMQILVYAGAIMVLFLFIIMLLDLKTEQKRTPRLVPAIGGLGIVLAFTIQLIGILGHSPDKAAEPLDLTAAAAHYAESPGLSEKLQAGHLPDVNLVGQVAFTGYNLPLQIIGVLLLVATVGVVVLSKRQSV</sequence>
<comment type="catalytic activity">
    <reaction evidence="2">
        <text>a quinone + NADH + 5 H(+)(in) = a quinol + NAD(+) + 4 H(+)(out)</text>
        <dbReference type="Rhea" id="RHEA:57888"/>
        <dbReference type="ChEBI" id="CHEBI:15378"/>
        <dbReference type="ChEBI" id="CHEBI:24646"/>
        <dbReference type="ChEBI" id="CHEBI:57540"/>
        <dbReference type="ChEBI" id="CHEBI:57945"/>
        <dbReference type="ChEBI" id="CHEBI:132124"/>
    </reaction>
</comment>
<feature type="transmembrane region" description="Helical" evidence="2">
    <location>
        <begin position="57"/>
        <end position="75"/>
    </location>
</feature>
<comment type="function">
    <text evidence="2">NDH-1 shuttles electrons from NADH, via FMN and iron-sulfur (Fe-S) centers, to quinones in the respiratory chain. Couples the redox reaction to proton translocation (for every two electrons transferred, four hydrogen ions are translocated across the cytoplasmic membrane), and thus conserves the redox energy in a proton gradient.</text>
</comment>
<feature type="transmembrane region" description="Helical" evidence="2">
    <location>
        <begin position="6"/>
        <end position="23"/>
    </location>
</feature>
<evidence type="ECO:0000256" key="1">
    <source>
        <dbReference type="ARBA" id="ARBA00005698"/>
    </source>
</evidence>